<feature type="transmembrane region" description="Helical" evidence="1">
    <location>
        <begin position="40"/>
        <end position="59"/>
    </location>
</feature>
<dbReference type="AlphaFoldDB" id="A0AAP0L994"/>
<protein>
    <submittedName>
        <fullName evidence="2">Uncharacterized protein</fullName>
    </submittedName>
</protein>
<proteinExistence type="predicted"/>
<evidence type="ECO:0000313" key="2">
    <source>
        <dbReference type="EMBL" id="KAK9166696.1"/>
    </source>
</evidence>
<feature type="transmembrane region" description="Helical" evidence="1">
    <location>
        <begin position="65"/>
        <end position="84"/>
    </location>
</feature>
<keyword evidence="1" id="KW-1133">Transmembrane helix</keyword>
<name>A0AAP0L994_9MAGN</name>
<keyword evidence="1" id="KW-0812">Transmembrane</keyword>
<keyword evidence="1" id="KW-0472">Membrane</keyword>
<evidence type="ECO:0000313" key="3">
    <source>
        <dbReference type="Proteomes" id="UP001419268"/>
    </source>
</evidence>
<dbReference type="Proteomes" id="UP001419268">
    <property type="component" value="Unassembled WGS sequence"/>
</dbReference>
<evidence type="ECO:0000256" key="1">
    <source>
        <dbReference type="SAM" id="Phobius"/>
    </source>
</evidence>
<accession>A0AAP0L994</accession>
<organism evidence="2 3">
    <name type="scientific">Stephania cephalantha</name>
    <dbReference type="NCBI Taxonomy" id="152367"/>
    <lineage>
        <taxon>Eukaryota</taxon>
        <taxon>Viridiplantae</taxon>
        <taxon>Streptophyta</taxon>
        <taxon>Embryophyta</taxon>
        <taxon>Tracheophyta</taxon>
        <taxon>Spermatophyta</taxon>
        <taxon>Magnoliopsida</taxon>
        <taxon>Ranunculales</taxon>
        <taxon>Menispermaceae</taxon>
        <taxon>Menispermoideae</taxon>
        <taxon>Cissampelideae</taxon>
        <taxon>Stephania</taxon>
    </lineage>
</organism>
<keyword evidence="3" id="KW-1185">Reference proteome</keyword>
<dbReference type="EMBL" id="JBBNAG010000001">
    <property type="protein sequence ID" value="KAK9166696.1"/>
    <property type="molecule type" value="Genomic_DNA"/>
</dbReference>
<reference evidence="2 3" key="1">
    <citation type="submission" date="2024-01" db="EMBL/GenBank/DDBJ databases">
        <title>Genome assemblies of Stephania.</title>
        <authorList>
            <person name="Yang L."/>
        </authorList>
    </citation>
    <scope>NUCLEOTIDE SEQUENCE [LARGE SCALE GENOMIC DNA]</scope>
    <source>
        <strain evidence="2">JXDWG</strain>
        <tissue evidence="2">Leaf</tissue>
    </source>
</reference>
<comment type="caution">
    <text evidence="2">The sequence shown here is derived from an EMBL/GenBank/DDBJ whole genome shotgun (WGS) entry which is preliminary data.</text>
</comment>
<gene>
    <name evidence="2" type="ORF">Scep_001887</name>
</gene>
<sequence length="87" mass="10735">MMNDSDALKLVEFFQRARAWWYWAITSEIVMQLVFDYDMYIYLCFFGFLGLVDHLYMYMNYCCTYSPLLYTWYFLPGFPLFRIVKYA</sequence>